<dbReference type="InterPro" id="IPR012338">
    <property type="entry name" value="Beta-lactam/transpept-like"/>
</dbReference>
<feature type="domain" description="Beta-lactamase-related" evidence="2">
    <location>
        <begin position="34"/>
        <end position="336"/>
    </location>
</feature>
<protein>
    <submittedName>
        <fullName evidence="3">Beta-lactamase family protein</fullName>
    </submittedName>
</protein>
<keyword evidence="1" id="KW-0812">Transmembrane</keyword>
<evidence type="ECO:0000313" key="3">
    <source>
        <dbReference type="EMBL" id="MBC5754307.1"/>
    </source>
</evidence>
<feature type="transmembrane region" description="Helical" evidence="1">
    <location>
        <begin position="439"/>
        <end position="460"/>
    </location>
</feature>
<accession>A0ABR7IBL3</accession>
<evidence type="ECO:0000256" key="1">
    <source>
        <dbReference type="SAM" id="Phobius"/>
    </source>
</evidence>
<dbReference type="Proteomes" id="UP000621540">
    <property type="component" value="Unassembled WGS sequence"/>
</dbReference>
<evidence type="ECO:0000313" key="4">
    <source>
        <dbReference type="Proteomes" id="UP000621540"/>
    </source>
</evidence>
<keyword evidence="1" id="KW-1133">Transmembrane helix</keyword>
<keyword evidence="1" id="KW-0472">Membrane</keyword>
<name>A0ABR7IBL3_9FIRM</name>
<sequence length="483" mass="53519">MKKIWKKTGRIVLVGALACAVLWSGIRHKTGDYIDRMEKKYDPVGAEVVLIENGQITEVRDYGYADKEKKIKTDENTRFRIASISKTMTAYAVMQLVDEGKLDLDVPVNQYLKQWKIPDGTYDGDQVTLRMLMSHTAGLSGCADAVNEDEHGLLAAEKLTQADVHIKTKPGSSFAYSEFAGYGICQLVIEDVTGEKFEDYMQKEIFKPLGMDHTSYEKTGAMAVPYAGKGKPIACNDVVLSGAGGVITTATDLAKFDIALMDYARRGNGEMFLAQKNTESEAGVYGLGIIPRKLKDGRTVYEHNGTLTGWNAQLVLEPESRSGITIVTNSDKAFYFTYDLMEAWADHTLGEPVADPLLKKLERMILYAIIVGGILDFCVGITLFHGIKKKRLMERKSAAGKVTGGLLSAFYCVAAYLLFYTDLPFRICFGMADNYLFTFFTPAFAIVLVEGFVMILLLAFRMNQRKVKEKGKCAEYAKSTGGR</sequence>
<feature type="transmembrane region" description="Helical" evidence="1">
    <location>
        <begin position="364"/>
        <end position="386"/>
    </location>
</feature>
<dbReference type="SUPFAM" id="SSF56601">
    <property type="entry name" value="beta-lactamase/transpeptidase-like"/>
    <property type="match status" value="1"/>
</dbReference>
<dbReference type="RefSeq" id="WP_186982394.1">
    <property type="nucleotide sequence ID" value="NZ_JACOQH010000007.1"/>
</dbReference>
<dbReference type="PANTHER" id="PTHR46825:SF12">
    <property type="entry name" value="PENICILLIN-BINDING PROTEIN 4"/>
    <property type="match status" value="1"/>
</dbReference>
<dbReference type="EMBL" id="JACOQH010000007">
    <property type="protein sequence ID" value="MBC5754307.1"/>
    <property type="molecule type" value="Genomic_DNA"/>
</dbReference>
<reference evidence="3 4" key="1">
    <citation type="submission" date="2020-08" db="EMBL/GenBank/DDBJ databases">
        <title>Genome public.</title>
        <authorList>
            <person name="Liu C."/>
            <person name="Sun Q."/>
        </authorList>
    </citation>
    <scope>NUCLEOTIDE SEQUENCE [LARGE SCALE GENOMIC DNA]</scope>
    <source>
        <strain evidence="3 4">BX0805</strain>
    </source>
</reference>
<dbReference type="InterPro" id="IPR001466">
    <property type="entry name" value="Beta-lactam-related"/>
</dbReference>
<feature type="transmembrane region" description="Helical" evidence="1">
    <location>
        <begin position="398"/>
        <end position="419"/>
    </location>
</feature>
<dbReference type="PANTHER" id="PTHR46825">
    <property type="entry name" value="D-ALANYL-D-ALANINE-CARBOXYPEPTIDASE/ENDOPEPTIDASE AMPH"/>
    <property type="match status" value="1"/>
</dbReference>
<comment type="caution">
    <text evidence="3">The sequence shown here is derived from an EMBL/GenBank/DDBJ whole genome shotgun (WGS) entry which is preliminary data.</text>
</comment>
<keyword evidence="4" id="KW-1185">Reference proteome</keyword>
<gene>
    <name evidence="3" type="ORF">H8Z76_09860</name>
</gene>
<organism evidence="3 4">
    <name type="scientific">Roseburia yibonii</name>
    <dbReference type="NCBI Taxonomy" id="2763063"/>
    <lineage>
        <taxon>Bacteria</taxon>
        <taxon>Bacillati</taxon>
        <taxon>Bacillota</taxon>
        <taxon>Clostridia</taxon>
        <taxon>Lachnospirales</taxon>
        <taxon>Lachnospiraceae</taxon>
        <taxon>Roseburia</taxon>
    </lineage>
</organism>
<evidence type="ECO:0000259" key="2">
    <source>
        <dbReference type="Pfam" id="PF00144"/>
    </source>
</evidence>
<proteinExistence type="predicted"/>
<dbReference type="InterPro" id="IPR050491">
    <property type="entry name" value="AmpC-like"/>
</dbReference>
<dbReference type="Pfam" id="PF00144">
    <property type="entry name" value="Beta-lactamase"/>
    <property type="match status" value="1"/>
</dbReference>
<dbReference type="Gene3D" id="3.40.710.10">
    <property type="entry name" value="DD-peptidase/beta-lactamase superfamily"/>
    <property type="match status" value="1"/>
</dbReference>